<dbReference type="RefSeq" id="XP_040758442.1">
    <property type="nucleotide sequence ID" value="XM_040902828.1"/>
</dbReference>
<dbReference type="AlphaFoldDB" id="A0A165BBX9"/>
<gene>
    <name evidence="2" type="ORF">LAESUDRAFT_529067</name>
</gene>
<dbReference type="InParanoid" id="A0A165BBX9"/>
<dbReference type="Proteomes" id="UP000076871">
    <property type="component" value="Unassembled WGS sequence"/>
</dbReference>
<evidence type="ECO:0000313" key="2">
    <source>
        <dbReference type="EMBL" id="KZT00702.1"/>
    </source>
</evidence>
<proteinExistence type="predicted"/>
<evidence type="ECO:0000313" key="3">
    <source>
        <dbReference type="Proteomes" id="UP000076871"/>
    </source>
</evidence>
<evidence type="ECO:0000256" key="1">
    <source>
        <dbReference type="SAM" id="MobiDB-lite"/>
    </source>
</evidence>
<reference evidence="2 3" key="1">
    <citation type="journal article" date="2016" name="Mol. Biol. Evol.">
        <title>Comparative Genomics of Early-Diverging Mushroom-Forming Fungi Provides Insights into the Origins of Lignocellulose Decay Capabilities.</title>
        <authorList>
            <person name="Nagy L.G."/>
            <person name="Riley R."/>
            <person name="Tritt A."/>
            <person name="Adam C."/>
            <person name="Daum C."/>
            <person name="Floudas D."/>
            <person name="Sun H."/>
            <person name="Yadav J.S."/>
            <person name="Pangilinan J."/>
            <person name="Larsson K.H."/>
            <person name="Matsuura K."/>
            <person name="Barry K."/>
            <person name="Labutti K."/>
            <person name="Kuo R."/>
            <person name="Ohm R.A."/>
            <person name="Bhattacharya S.S."/>
            <person name="Shirouzu T."/>
            <person name="Yoshinaga Y."/>
            <person name="Martin F.M."/>
            <person name="Grigoriev I.V."/>
            <person name="Hibbett D.S."/>
        </authorList>
    </citation>
    <scope>NUCLEOTIDE SEQUENCE [LARGE SCALE GENOMIC DNA]</scope>
    <source>
        <strain evidence="2 3">93-53</strain>
    </source>
</reference>
<feature type="region of interest" description="Disordered" evidence="1">
    <location>
        <begin position="113"/>
        <end position="137"/>
    </location>
</feature>
<sequence length="137" mass="15329">MASMKTCSWPATSGHPTDTLLHRRSASDQIHLYEREPVPETYAWTVRTHERQRVPVALDLPRTKQDLAVLNSTIQPEPPYLRAQQCADHVHERDWDGADLACADGDDVDARARNSAHAGDGERRDGALDDLASTFRT</sequence>
<name>A0A165BBX9_9APHY</name>
<organism evidence="2 3">
    <name type="scientific">Laetiporus sulphureus 93-53</name>
    <dbReference type="NCBI Taxonomy" id="1314785"/>
    <lineage>
        <taxon>Eukaryota</taxon>
        <taxon>Fungi</taxon>
        <taxon>Dikarya</taxon>
        <taxon>Basidiomycota</taxon>
        <taxon>Agaricomycotina</taxon>
        <taxon>Agaricomycetes</taxon>
        <taxon>Polyporales</taxon>
        <taxon>Laetiporus</taxon>
    </lineage>
</organism>
<protein>
    <submittedName>
        <fullName evidence="2">Uncharacterized protein</fullName>
    </submittedName>
</protein>
<keyword evidence="3" id="KW-1185">Reference proteome</keyword>
<dbReference type="EMBL" id="KV427679">
    <property type="protein sequence ID" value="KZT00702.1"/>
    <property type="molecule type" value="Genomic_DNA"/>
</dbReference>
<feature type="compositionally biased region" description="Polar residues" evidence="1">
    <location>
        <begin position="1"/>
        <end position="16"/>
    </location>
</feature>
<dbReference type="GeneID" id="63819859"/>
<accession>A0A165BBX9</accession>
<feature type="region of interest" description="Disordered" evidence="1">
    <location>
        <begin position="1"/>
        <end position="21"/>
    </location>
</feature>